<name>A0A0C1L323_9BACT</name>
<keyword evidence="2" id="KW-1185">Reference proteome</keyword>
<comment type="caution">
    <text evidence="1">The sequence shown here is derived from an EMBL/GenBank/DDBJ whole genome shotgun (WGS) entry which is preliminary data.</text>
</comment>
<dbReference type="STRING" id="1349421.OI18_12295"/>
<evidence type="ECO:0000313" key="1">
    <source>
        <dbReference type="EMBL" id="KIC94392.1"/>
    </source>
</evidence>
<dbReference type="Gene3D" id="3.30.1330.40">
    <property type="entry name" value="RutC-like"/>
    <property type="match status" value="1"/>
</dbReference>
<dbReference type="RefSeq" id="WP_039140152.1">
    <property type="nucleotide sequence ID" value="NZ_JSVC01000013.1"/>
</dbReference>
<proteinExistence type="predicted"/>
<dbReference type="AlphaFoldDB" id="A0A0C1L323"/>
<gene>
    <name evidence="1" type="ORF">OI18_12295</name>
</gene>
<dbReference type="EMBL" id="JSVC01000013">
    <property type="protein sequence ID" value="KIC94392.1"/>
    <property type="molecule type" value="Genomic_DNA"/>
</dbReference>
<protein>
    <submittedName>
        <fullName evidence="1">Uncharacterized protein</fullName>
    </submittedName>
</protein>
<evidence type="ECO:0000313" key="2">
    <source>
        <dbReference type="Proteomes" id="UP000031408"/>
    </source>
</evidence>
<sequence>MAKTDRQVQSLQMPWEEEYGYAQAVKKGNTVWISGQLGHDDKGNMAEGMDAQTLKTYGNIKKILENYGMTMDDVVEEVIYVTDMASGFQARKKYGKQFYSDPKQIASTMVVISGLAIPGQLIEIKIVAQV</sequence>
<reference evidence="1 2" key="1">
    <citation type="submission" date="2014-11" db="EMBL/GenBank/DDBJ databases">
        <title>Genome sequence of Flavihumibacter solisilvae 3-3.</title>
        <authorList>
            <person name="Zhou G."/>
            <person name="Li M."/>
            <person name="Wang G."/>
        </authorList>
    </citation>
    <scope>NUCLEOTIDE SEQUENCE [LARGE SCALE GENOMIC DNA]</scope>
    <source>
        <strain evidence="1 2">3-3</strain>
    </source>
</reference>
<organism evidence="1 2">
    <name type="scientific">Flavihumibacter solisilvae</name>
    <dbReference type="NCBI Taxonomy" id="1349421"/>
    <lineage>
        <taxon>Bacteria</taxon>
        <taxon>Pseudomonadati</taxon>
        <taxon>Bacteroidota</taxon>
        <taxon>Chitinophagia</taxon>
        <taxon>Chitinophagales</taxon>
        <taxon>Chitinophagaceae</taxon>
        <taxon>Flavihumibacter</taxon>
    </lineage>
</organism>
<dbReference type="PANTHER" id="PTHR43857:SF1">
    <property type="entry name" value="YJGH FAMILY PROTEIN"/>
    <property type="match status" value="1"/>
</dbReference>
<dbReference type="SUPFAM" id="SSF55298">
    <property type="entry name" value="YjgF-like"/>
    <property type="match status" value="1"/>
</dbReference>
<dbReference type="Proteomes" id="UP000031408">
    <property type="component" value="Unassembled WGS sequence"/>
</dbReference>
<dbReference type="InterPro" id="IPR035959">
    <property type="entry name" value="RutC-like_sf"/>
</dbReference>
<dbReference type="PANTHER" id="PTHR43857">
    <property type="entry name" value="BLR7761 PROTEIN"/>
    <property type="match status" value="1"/>
</dbReference>
<dbReference type="Pfam" id="PF01042">
    <property type="entry name" value="Ribonuc_L-PSP"/>
    <property type="match status" value="1"/>
</dbReference>
<dbReference type="InterPro" id="IPR006175">
    <property type="entry name" value="YjgF/YER057c/UK114"/>
</dbReference>
<accession>A0A0C1L323</accession>
<dbReference type="OrthoDB" id="9799840at2"/>